<evidence type="ECO:0000259" key="2">
    <source>
        <dbReference type="Pfam" id="PF24883"/>
    </source>
</evidence>
<evidence type="ECO:0000313" key="4">
    <source>
        <dbReference type="EMBL" id="KAF2100658.1"/>
    </source>
</evidence>
<dbReference type="EMBL" id="ML978124">
    <property type="protein sequence ID" value="KAF2100658.1"/>
    <property type="molecule type" value="Genomic_DNA"/>
</dbReference>
<dbReference type="Proteomes" id="UP000799772">
    <property type="component" value="Unassembled WGS sequence"/>
</dbReference>
<organism evidence="4 5">
    <name type="scientific">Rhizodiscina lignyota</name>
    <dbReference type="NCBI Taxonomy" id="1504668"/>
    <lineage>
        <taxon>Eukaryota</taxon>
        <taxon>Fungi</taxon>
        <taxon>Dikarya</taxon>
        <taxon>Ascomycota</taxon>
        <taxon>Pezizomycotina</taxon>
        <taxon>Dothideomycetes</taxon>
        <taxon>Pleosporomycetidae</taxon>
        <taxon>Aulographales</taxon>
        <taxon>Rhizodiscinaceae</taxon>
        <taxon>Rhizodiscina</taxon>
    </lineage>
</organism>
<gene>
    <name evidence="4" type="ORF">NA57DRAFT_74258</name>
</gene>
<evidence type="ECO:0000313" key="5">
    <source>
        <dbReference type="Proteomes" id="UP000799772"/>
    </source>
</evidence>
<dbReference type="InterPro" id="IPR027417">
    <property type="entry name" value="P-loop_NTPase"/>
</dbReference>
<dbReference type="OrthoDB" id="443402at2759"/>
<dbReference type="Pfam" id="PF24883">
    <property type="entry name" value="NPHP3_N"/>
    <property type="match status" value="1"/>
</dbReference>
<dbReference type="InterPro" id="IPR056884">
    <property type="entry name" value="NPHP3-like_N"/>
</dbReference>
<keyword evidence="1" id="KW-0677">Repeat</keyword>
<name>A0A9P4IK01_9PEZI</name>
<feature type="domain" description="DUF7791" evidence="3">
    <location>
        <begin position="553"/>
        <end position="706"/>
    </location>
</feature>
<dbReference type="Pfam" id="PF25053">
    <property type="entry name" value="DUF7791"/>
    <property type="match status" value="1"/>
</dbReference>
<sequence>MVVEALAAVGLAGNIAQFLDVLTRLIRGTHEIYTSADGSTRENSQLDEISDYVLTLSSRLESDIESKLKRSRAEQELIVLARRSKDEADKLRLKLSKVKLSPGESKMGSLVQSFKCVWKSTEFKAMAKEVDTCRKLLANQILDLIREDTSTILKALRNLKDEAKETDRVRQTQFQALADDLHSIHSIKLRGDSKPDELESKVASSDFAILKDVLEGVVETAARMRKEQLILAHLTFEQIKARYSRLPEAHARSFSWIFRERTETDEYSPKPKTGFTEWLKGPNLNDHFYWISGKAGSGKSTLMKYICEHPDTAEHLLLWAGHYQLLTASFFFWDSGREAEVGSLLQQSQEGLLRTLLFEILSKCPKLISKTLPLRWEREHQLPWTVLELLQVFRTLGNNLDSSCRFCFFIDGLDEYKGEPSDLLDVVSRLANCENVKVCISSRPWPVFKAAFESLAHRRLFVHDLTSDDIAAYVHDRLESNSLFVRAKCEDSRYQALVDEIVERAQGVFLWVSLVVRSLLNGITNADTIPILQRRLRALPTRLQSFFQHMLDSIDDVYQVQMAQTFQVATGGQTQLPLFLYYMIDELDEDPRYTINLPAQTPGILPKRGHNGSDLTSLPEEIILAEQKMATRLEARCKGLLEVSTHSGHNRFPLKKVDFLHRTVKDFLKSKKISEELQEKSGDHFQPDSAICRAFLGVIKQLPFEADEHQDRGYLLSLIDDFLYYARRSEENTADLIHEAIRELERNLISRYPARDRTHWASKRPHVERIHGVLLQSAKANSVFELCVQYGLIAYVKRRIAEDPSLLTRVWRKPLLSHADHPSITTKYPTVDSKRMVQLLVQCQPEVTDADSHIQADAIDATVTSETDGFHCL</sequence>
<comment type="caution">
    <text evidence="4">The sequence shown here is derived from an EMBL/GenBank/DDBJ whole genome shotgun (WGS) entry which is preliminary data.</text>
</comment>
<protein>
    <recommendedName>
        <fullName evidence="6">NACHT domain-containing protein</fullName>
    </recommendedName>
</protein>
<reference evidence="4" key="1">
    <citation type="journal article" date="2020" name="Stud. Mycol.">
        <title>101 Dothideomycetes genomes: a test case for predicting lifestyles and emergence of pathogens.</title>
        <authorList>
            <person name="Haridas S."/>
            <person name="Albert R."/>
            <person name="Binder M."/>
            <person name="Bloem J."/>
            <person name="Labutti K."/>
            <person name="Salamov A."/>
            <person name="Andreopoulos B."/>
            <person name="Baker S."/>
            <person name="Barry K."/>
            <person name="Bills G."/>
            <person name="Bluhm B."/>
            <person name="Cannon C."/>
            <person name="Castanera R."/>
            <person name="Culley D."/>
            <person name="Daum C."/>
            <person name="Ezra D."/>
            <person name="Gonzalez J."/>
            <person name="Henrissat B."/>
            <person name="Kuo A."/>
            <person name="Liang C."/>
            <person name="Lipzen A."/>
            <person name="Lutzoni F."/>
            <person name="Magnuson J."/>
            <person name="Mondo S."/>
            <person name="Nolan M."/>
            <person name="Ohm R."/>
            <person name="Pangilinan J."/>
            <person name="Park H.-J."/>
            <person name="Ramirez L."/>
            <person name="Alfaro M."/>
            <person name="Sun H."/>
            <person name="Tritt A."/>
            <person name="Yoshinaga Y."/>
            <person name="Zwiers L.-H."/>
            <person name="Turgeon B."/>
            <person name="Goodwin S."/>
            <person name="Spatafora J."/>
            <person name="Crous P."/>
            <person name="Grigoriev I."/>
        </authorList>
    </citation>
    <scope>NUCLEOTIDE SEQUENCE</scope>
    <source>
        <strain evidence="4">CBS 133067</strain>
    </source>
</reference>
<dbReference type="Gene3D" id="3.40.50.300">
    <property type="entry name" value="P-loop containing nucleotide triphosphate hydrolases"/>
    <property type="match status" value="1"/>
</dbReference>
<dbReference type="PANTHER" id="PTHR10039">
    <property type="entry name" value="AMELOGENIN"/>
    <property type="match status" value="1"/>
</dbReference>
<dbReference type="SUPFAM" id="SSF52540">
    <property type="entry name" value="P-loop containing nucleoside triphosphate hydrolases"/>
    <property type="match status" value="1"/>
</dbReference>
<evidence type="ECO:0000256" key="1">
    <source>
        <dbReference type="ARBA" id="ARBA00022737"/>
    </source>
</evidence>
<evidence type="ECO:0008006" key="6">
    <source>
        <dbReference type="Google" id="ProtNLM"/>
    </source>
</evidence>
<keyword evidence="5" id="KW-1185">Reference proteome</keyword>
<evidence type="ECO:0000259" key="3">
    <source>
        <dbReference type="Pfam" id="PF25053"/>
    </source>
</evidence>
<accession>A0A9P4IK01</accession>
<feature type="domain" description="Nephrocystin 3-like N-terminal" evidence="2">
    <location>
        <begin position="274"/>
        <end position="443"/>
    </location>
</feature>
<proteinExistence type="predicted"/>
<dbReference type="InterPro" id="IPR056693">
    <property type="entry name" value="DUF7791"/>
</dbReference>
<dbReference type="PANTHER" id="PTHR10039:SF5">
    <property type="entry name" value="NACHT DOMAIN-CONTAINING PROTEIN"/>
    <property type="match status" value="1"/>
</dbReference>
<dbReference type="AlphaFoldDB" id="A0A9P4IK01"/>